<dbReference type="PANTHER" id="PTHR47448">
    <property type="entry name" value="DUAL SPECIFICITY MITOGEN-ACTIVATED PROTEIN KINASE KINASE DSOR1-LIKE PROTEIN"/>
    <property type="match status" value="1"/>
</dbReference>
<proteinExistence type="inferred from homology"/>
<keyword evidence="3 7" id="KW-0547">Nucleotide-binding</keyword>
<dbReference type="PROSITE" id="PS00107">
    <property type="entry name" value="PROTEIN_KINASE_ATP"/>
    <property type="match status" value="1"/>
</dbReference>
<dbReference type="InterPro" id="IPR008271">
    <property type="entry name" value="Ser/Thr_kinase_AS"/>
</dbReference>
<dbReference type="GO" id="GO:0000165">
    <property type="term" value="P:MAPK cascade"/>
    <property type="evidence" value="ECO:0007669"/>
    <property type="project" value="UniProtKB-ARBA"/>
</dbReference>
<dbReference type="GO" id="GO:0004674">
    <property type="term" value="F:protein serine/threonine kinase activity"/>
    <property type="evidence" value="ECO:0007669"/>
    <property type="project" value="UniProtKB-KW"/>
</dbReference>
<keyword evidence="2" id="KW-0808">Transferase</keyword>
<dbReference type="SMART" id="SM00220">
    <property type="entry name" value="S_TKc"/>
    <property type="match status" value="1"/>
</dbReference>
<evidence type="ECO:0000256" key="6">
    <source>
        <dbReference type="ARBA" id="ARBA00038035"/>
    </source>
</evidence>
<feature type="domain" description="Protein kinase" evidence="10">
    <location>
        <begin position="73"/>
        <end position="450"/>
    </location>
</feature>
<dbReference type="InterPro" id="IPR050915">
    <property type="entry name" value="MAP_kinase_kinase"/>
</dbReference>
<evidence type="ECO:0000256" key="8">
    <source>
        <dbReference type="RuleBase" id="RU000304"/>
    </source>
</evidence>
<feature type="non-terminal residue" evidence="11">
    <location>
        <position position="1"/>
    </location>
</feature>
<accession>A0A8H7QAH3</accession>
<dbReference type="PANTHER" id="PTHR47448:SF1">
    <property type="entry name" value="SERINE_THREONINE-PROTEIN KINASE STE7 HOMOLOG"/>
    <property type="match status" value="1"/>
</dbReference>
<dbReference type="InterPro" id="IPR011009">
    <property type="entry name" value="Kinase-like_dom_sf"/>
</dbReference>
<feature type="region of interest" description="Disordered" evidence="9">
    <location>
        <begin position="124"/>
        <end position="177"/>
    </location>
</feature>
<evidence type="ECO:0000256" key="1">
    <source>
        <dbReference type="ARBA" id="ARBA00022527"/>
    </source>
</evidence>
<comment type="caution">
    <text evidence="11">The sequence shown here is derived from an EMBL/GenBank/DDBJ whole genome shotgun (WGS) entry which is preliminary data.</text>
</comment>
<keyword evidence="5 7" id="KW-0067">ATP-binding</keyword>
<evidence type="ECO:0000256" key="4">
    <source>
        <dbReference type="ARBA" id="ARBA00022777"/>
    </source>
</evidence>
<feature type="binding site" evidence="7">
    <location>
        <position position="102"/>
    </location>
    <ligand>
        <name>ATP</name>
        <dbReference type="ChEBI" id="CHEBI:30616"/>
    </ligand>
</feature>
<sequence>MLSPKGCQSSVALRRKRNFKNLSLQNSPIIVHPPSPTEAGIKSVDAEYNEVNGRLQDLEIGLELRLDLRAEDIETLEELGAGNGGTVCKVLHKPTKTIMAKKTIYPQSLLDSPALINQIIVKTPADQPPQTTTPQASADSSSTSRPSRSVSTNVLNKTPQKPLTPSSHTDVEPTKYTNTDTSAATQFVRVHHTKHKVDPKLMVRRQIMREMQYMHDCDSKHIVSFYGAFMNEGDISMCMEYMDIGSLDRVYKKHGPVRQDVLRKIAFAVSIVLDGLIYLYDCHRIIHRDVKPSNVLVNSIGQIKICDFGVSGPLIDSIADTFVGTSYYMSVSTTVYFILFVKQPTKNNPFKTHFLLIRQTKPERILGSPYSVKSDVWSFGMTLLELAIGRFPLVSEDGASPAVFELLQRIVHEPVPTLPSNKTYSAELKSFIDICLLKDMDSRPTPADLM</sequence>
<evidence type="ECO:0000256" key="2">
    <source>
        <dbReference type="ARBA" id="ARBA00022679"/>
    </source>
</evidence>
<organism evidence="11 12">
    <name type="scientific">Umbelopsis vinacea</name>
    <dbReference type="NCBI Taxonomy" id="44442"/>
    <lineage>
        <taxon>Eukaryota</taxon>
        <taxon>Fungi</taxon>
        <taxon>Fungi incertae sedis</taxon>
        <taxon>Mucoromycota</taxon>
        <taxon>Mucoromycotina</taxon>
        <taxon>Umbelopsidomycetes</taxon>
        <taxon>Umbelopsidales</taxon>
        <taxon>Umbelopsidaceae</taxon>
        <taxon>Umbelopsis</taxon>
    </lineage>
</organism>
<keyword evidence="1 8" id="KW-0723">Serine/threonine-protein kinase</keyword>
<feature type="compositionally biased region" description="Low complexity" evidence="9">
    <location>
        <begin position="128"/>
        <end position="152"/>
    </location>
</feature>
<gene>
    <name evidence="11" type="ORF">INT44_004189</name>
</gene>
<dbReference type="PROSITE" id="PS50011">
    <property type="entry name" value="PROTEIN_KINASE_DOM"/>
    <property type="match status" value="1"/>
</dbReference>
<dbReference type="SUPFAM" id="SSF56112">
    <property type="entry name" value="Protein kinase-like (PK-like)"/>
    <property type="match status" value="1"/>
</dbReference>
<dbReference type="Gene3D" id="3.30.200.20">
    <property type="entry name" value="Phosphorylase Kinase, domain 1"/>
    <property type="match status" value="2"/>
</dbReference>
<dbReference type="GO" id="GO:0005524">
    <property type="term" value="F:ATP binding"/>
    <property type="evidence" value="ECO:0007669"/>
    <property type="project" value="UniProtKB-UniRule"/>
</dbReference>
<dbReference type="AlphaFoldDB" id="A0A8H7QAH3"/>
<evidence type="ECO:0000256" key="7">
    <source>
        <dbReference type="PROSITE-ProRule" id="PRU10141"/>
    </source>
</evidence>
<dbReference type="InterPro" id="IPR017441">
    <property type="entry name" value="Protein_kinase_ATP_BS"/>
</dbReference>
<keyword evidence="12" id="KW-1185">Reference proteome</keyword>
<evidence type="ECO:0000259" key="10">
    <source>
        <dbReference type="PROSITE" id="PS50011"/>
    </source>
</evidence>
<evidence type="ECO:0000313" key="12">
    <source>
        <dbReference type="Proteomes" id="UP000612746"/>
    </source>
</evidence>
<dbReference type="Pfam" id="PF00069">
    <property type="entry name" value="Pkinase"/>
    <property type="match status" value="2"/>
</dbReference>
<dbReference type="InterPro" id="IPR000719">
    <property type="entry name" value="Prot_kinase_dom"/>
</dbReference>
<evidence type="ECO:0000256" key="9">
    <source>
        <dbReference type="SAM" id="MobiDB-lite"/>
    </source>
</evidence>
<dbReference type="Proteomes" id="UP000612746">
    <property type="component" value="Unassembled WGS sequence"/>
</dbReference>
<dbReference type="GO" id="GO:0004712">
    <property type="term" value="F:protein serine/threonine/tyrosine kinase activity"/>
    <property type="evidence" value="ECO:0007669"/>
    <property type="project" value="UniProtKB-ARBA"/>
</dbReference>
<protein>
    <recommendedName>
        <fullName evidence="10">Protein kinase domain-containing protein</fullName>
    </recommendedName>
</protein>
<evidence type="ECO:0000313" key="11">
    <source>
        <dbReference type="EMBL" id="KAG2189047.1"/>
    </source>
</evidence>
<dbReference type="Gene3D" id="1.10.510.10">
    <property type="entry name" value="Transferase(Phosphotransferase) domain 1"/>
    <property type="match status" value="1"/>
</dbReference>
<name>A0A8H7QAH3_9FUNG</name>
<dbReference type="EMBL" id="JAEPRA010000001">
    <property type="protein sequence ID" value="KAG2189047.1"/>
    <property type="molecule type" value="Genomic_DNA"/>
</dbReference>
<feature type="compositionally biased region" description="Polar residues" evidence="9">
    <location>
        <begin position="153"/>
        <end position="168"/>
    </location>
</feature>
<evidence type="ECO:0000256" key="5">
    <source>
        <dbReference type="ARBA" id="ARBA00022840"/>
    </source>
</evidence>
<dbReference type="OrthoDB" id="10252354at2759"/>
<dbReference type="PROSITE" id="PS00108">
    <property type="entry name" value="PROTEIN_KINASE_ST"/>
    <property type="match status" value="1"/>
</dbReference>
<reference evidence="11" key="1">
    <citation type="submission" date="2020-12" db="EMBL/GenBank/DDBJ databases">
        <title>Metabolic potential, ecology and presence of endohyphal bacteria is reflected in genomic diversity of Mucoromycotina.</title>
        <authorList>
            <person name="Muszewska A."/>
            <person name="Okrasinska A."/>
            <person name="Steczkiewicz K."/>
            <person name="Drgas O."/>
            <person name="Orlowska M."/>
            <person name="Perlinska-Lenart U."/>
            <person name="Aleksandrzak-Piekarczyk T."/>
            <person name="Szatraj K."/>
            <person name="Zielenkiewicz U."/>
            <person name="Pilsyk S."/>
            <person name="Malc E."/>
            <person name="Mieczkowski P."/>
            <person name="Kruszewska J.S."/>
            <person name="Biernat P."/>
            <person name="Pawlowska J."/>
        </authorList>
    </citation>
    <scope>NUCLEOTIDE SEQUENCE</scope>
    <source>
        <strain evidence="11">WA0000051536</strain>
    </source>
</reference>
<keyword evidence="4" id="KW-0418">Kinase</keyword>
<evidence type="ECO:0000256" key="3">
    <source>
        <dbReference type="ARBA" id="ARBA00022741"/>
    </source>
</evidence>
<comment type="similarity">
    <text evidence="6">Belongs to the protein kinase superfamily. STE Ser/Thr protein kinase family. MAP kinase kinase subfamily.</text>
</comment>